<dbReference type="SUPFAM" id="SSF46785">
    <property type="entry name" value="Winged helix' DNA-binding domain"/>
    <property type="match status" value="1"/>
</dbReference>
<dbReference type="PANTHER" id="PTHR44846:SF1">
    <property type="entry name" value="MANNOSYL-D-GLYCERATE TRANSPORT_METABOLISM SYSTEM REPRESSOR MNGR-RELATED"/>
    <property type="match status" value="1"/>
</dbReference>
<dbReference type="InterPro" id="IPR028978">
    <property type="entry name" value="Chorismate_lyase_/UTRA_dom_sf"/>
</dbReference>
<dbReference type="SUPFAM" id="SSF64288">
    <property type="entry name" value="Chorismate lyase-like"/>
    <property type="match status" value="1"/>
</dbReference>
<dbReference type="STRING" id="260084.SAMN02927928_3517"/>
<dbReference type="InterPro" id="IPR011663">
    <property type="entry name" value="UTRA"/>
</dbReference>
<dbReference type="InterPro" id="IPR050679">
    <property type="entry name" value="Bact_HTH_transcr_reg"/>
</dbReference>
<dbReference type="Gene3D" id="3.40.1410.10">
    <property type="entry name" value="Chorismate lyase-like"/>
    <property type="match status" value="1"/>
</dbReference>
<dbReference type="Gene3D" id="1.10.10.10">
    <property type="entry name" value="Winged helix-like DNA-binding domain superfamily/Winged helix DNA-binding domain"/>
    <property type="match status" value="1"/>
</dbReference>
<protein>
    <submittedName>
        <fullName evidence="5">GntR family transcriptional regulator</fullName>
    </submittedName>
</protein>
<dbReference type="PROSITE" id="PS50949">
    <property type="entry name" value="HTH_GNTR"/>
    <property type="match status" value="1"/>
</dbReference>
<dbReference type="InterPro" id="IPR036390">
    <property type="entry name" value="WH_DNA-bd_sf"/>
</dbReference>
<feature type="domain" description="HTH gntR-type" evidence="4">
    <location>
        <begin position="29"/>
        <end position="97"/>
    </location>
</feature>
<evidence type="ECO:0000256" key="1">
    <source>
        <dbReference type="ARBA" id="ARBA00023015"/>
    </source>
</evidence>
<keyword evidence="1" id="KW-0805">Transcription regulation</keyword>
<dbReference type="Pfam" id="PF00392">
    <property type="entry name" value="GntR"/>
    <property type="match status" value="1"/>
</dbReference>
<dbReference type="InterPro" id="IPR036388">
    <property type="entry name" value="WH-like_DNA-bd_sf"/>
</dbReference>
<dbReference type="PRINTS" id="PR00035">
    <property type="entry name" value="HTHGNTR"/>
</dbReference>
<dbReference type="SMART" id="SM00345">
    <property type="entry name" value="HTH_GNTR"/>
    <property type="match status" value="1"/>
</dbReference>
<accession>A0A1G4TFX5</accession>
<organism evidence="5 6">
    <name type="scientific">Asticcacaulis taihuensis</name>
    <dbReference type="NCBI Taxonomy" id="260084"/>
    <lineage>
        <taxon>Bacteria</taxon>
        <taxon>Pseudomonadati</taxon>
        <taxon>Pseudomonadota</taxon>
        <taxon>Alphaproteobacteria</taxon>
        <taxon>Caulobacterales</taxon>
        <taxon>Caulobacteraceae</taxon>
        <taxon>Asticcacaulis</taxon>
    </lineage>
</organism>
<name>A0A1G4TFX5_9CAUL</name>
<dbReference type="GO" id="GO:0003700">
    <property type="term" value="F:DNA-binding transcription factor activity"/>
    <property type="evidence" value="ECO:0007669"/>
    <property type="project" value="InterPro"/>
</dbReference>
<proteinExistence type="predicted"/>
<dbReference type="GO" id="GO:0045892">
    <property type="term" value="P:negative regulation of DNA-templated transcription"/>
    <property type="evidence" value="ECO:0007669"/>
    <property type="project" value="TreeGrafter"/>
</dbReference>
<dbReference type="PANTHER" id="PTHR44846">
    <property type="entry name" value="MANNOSYL-D-GLYCERATE TRANSPORT/METABOLISM SYSTEM REPRESSOR MNGR-RELATED"/>
    <property type="match status" value="1"/>
</dbReference>
<reference evidence="6" key="1">
    <citation type="submission" date="2016-10" db="EMBL/GenBank/DDBJ databases">
        <authorList>
            <person name="Varghese N."/>
            <person name="Submissions S."/>
        </authorList>
    </citation>
    <scope>NUCLEOTIDE SEQUENCE [LARGE SCALE GENOMIC DNA]</scope>
    <source>
        <strain evidence="6">CGMCC 1.3431</strain>
    </source>
</reference>
<dbReference type="EMBL" id="FMTS01000008">
    <property type="protein sequence ID" value="SCW80291.1"/>
    <property type="molecule type" value="Genomic_DNA"/>
</dbReference>
<evidence type="ECO:0000256" key="3">
    <source>
        <dbReference type="ARBA" id="ARBA00023163"/>
    </source>
</evidence>
<evidence type="ECO:0000313" key="6">
    <source>
        <dbReference type="Proteomes" id="UP000199150"/>
    </source>
</evidence>
<gene>
    <name evidence="5" type="ORF">SAMN02927928_3517</name>
</gene>
<dbReference type="GO" id="GO:0003677">
    <property type="term" value="F:DNA binding"/>
    <property type="evidence" value="ECO:0007669"/>
    <property type="project" value="UniProtKB-KW"/>
</dbReference>
<dbReference type="InterPro" id="IPR000524">
    <property type="entry name" value="Tscrpt_reg_HTH_GntR"/>
</dbReference>
<evidence type="ECO:0000313" key="5">
    <source>
        <dbReference type="EMBL" id="SCW80291.1"/>
    </source>
</evidence>
<evidence type="ECO:0000256" key="2">
    <source>
        <dbReference type="ARBA" id="ARBA00023125"/>
    </source>
</evidence>
<dbReference type="Pfam" id="PF07702">
    <property type="entry name" value="UTRA"/>
    <property type="match status" value="1"/>
</dbReference>
<keyword evidence="2" id="KW-0238">DNA-binding</keyword>
<keyword evidence="3" id="KW-0804">Transcription</keyword>
<dbReference type="AlphaFoldDB" id="A0A1G4TFX5"/>
<dbReference type="Proteomes" id="UP000199150">
    <property type="component" value="Unassembled WGS sequence"/>
</dbReference>
<keyword evidence="6" id="KW-1185">Reference proteome</keyword>
<dbReference type="SMART" id="SM00866">
    <property type="entry name" value="UTRA"/>
    <property type="match status" value="1"/>
</dbReference>
<evidence type="ECO:0000259" key="4">
    <source>
        <dbReference type="PROSITE" id="PS50949"/>
    </source>
</evidence>
<sequence>MNTSVPHSNLTGRLSLRDTLGDLTSEDPAPLYIQLQNNLRRAIHTGALAVNDVLPAERQIAEDFDIARITVRKAIEGLAAEGLIARRRGAGTFVIRRLEKNFAKLSSFSEDMLARGSTPRSEWLSKARGTVTPEESLSLGLSPGSEVCRFVRLRYADNTLMALEYTTIPAFCLPPLGLITSSLYAALDLTGHRPVRALQRLRAVSLAAEQAEKLEVAPGEAGLFIERRGFLADGRTCELSHSYYRGDAYDVVAELSQQ</sequence>
<dbReference type="CDD" id="cd07377">
    <property type="entry name" value="WHTH_GntR"/>
    <property type="match status" value="1"/>
</dbReference>